<name>A0A395H9D9_9EURO</name>
<dbReference type="PANTHER" id="PTHR43857">
    <property type="entry name" value="BLR7761 PROTEIN"/>
    <property type="match status" value="1"/>
</dbReference>
<keyword evidence="2" id="KW-1185">Reference proteome</keyword>
<protein>
    <submittedName>
        <fullName evidence="1">YjgF-like protein</fullName>
    </submittedName>
</protein>
<gene>
    <name evidence="1" type="ORF">BO80DRAFT_375380</name>
</gene>
<evidence type="ECO:0000313" key="1">
    <source>
        <dbReference type="EMBL" id="RAL04123.1"/>
    </source>
</evidence>
<dbReference type="InterPro" id="IPR035959">
    <property type="entry name" value="RutC-like_sf"/>
</dbReference>
<dbReference type="STRING" id="1448316.A0A395H9D9"/>
<dbReference type="Pfam" id="PF01042">
    <property type="entry name" value="Ribonuc_L-PSP"/>
    <property type="match status" value="1"/>
</dbReference>
<reference evidence="1 2" key="1">
    <citation type="submission" date="2018-02" db="EMBL/GenBank/DDBJ databases">
        <title>The genomes of Aspergillus section Nigri reveals drivers in fungal speciation.</title>
        <authorList>
            <consortium name="DOE Joint Genome Institute"/>
            <person name="Vesth T.C."/>
            <person name="Nybo J."/>
            <person name="Theobald S."/>
            <person name="Brandl J."/>
            <person name="Frisvad J.C."/>
            <person name="Nielsen K.F."/>
            <person name="Lyhne E.K."/>
            <person name="Kogle M.E."/>
            <person name="Kuo A."/>
            <person name="Riley R."/>
            <person name="Clum A."/>
            <person name="Nolan M."/>
            <person name="Lipzen A."/>
            <person name="Salamov A."/>
            <person name="Henrissat B."/>
            <person name="Wiebenga A."/>
            <person name="De vries R.P."/>
            <person name="Grigoriev I.V."/>
            <person name="Mortensen U.H."/>
            <person name="Andersen M.R."/>
            <person name="Baker S.E."/>
        </authorList>
    </citation>
    <scope>NUCLEOTIDE SEQUENCE [LARGE SCALE GENOMIC DNA]</scope>
    <source>
        <strain evidence="1 2">CBS 121593</strain>
    </source>
</reference>
<accession>A0A395H9D9</accession>
<proteinExistence type="predicted"/>
<dbReference type="PANTHER" id="PTHR43857:SF1">
    <property type="entry name" value="YJGH FAMILY PROTEIN"/>
    <property type="match status" value="1"/>
</dbReference>
<dbReference type="AlphaFoldDB" id="A0A395H9D9"/>
<dbReference type="RefSeq" id="XP_025578450.1">
    <property type="nucleotide sequence ID" value="XM_025716627.1"/>
</dbReference>
<dbReference type="GeneID" id="37221492"/>
<dbReference type="OrthoDB" id="686384at2759"/>
<dbReference type="EMBL" id="KZ824425">
    <property type="protein sequence ID" value="RAL04123.1"/>
    <property type="molecule type" value="Genomic_DNA"/>
</dbReference>
<dbReference type="Gene3D" id="3.30.1330.40">
    <property type="entry name" value="RutC-like"/>
    <property type="match status" value="1"/>
</dbReference>
<sequence>MPTKHYHTTPSPYEHQIGYYRAIRHTNHIYISGTTAVNPSSPPTSPQILFPNDAKNQTITALTECITAIRALGGTGAENIIRVRMFVARREDCGAVGEGFREVLGRDKGEGVGAVATMIVVPGGFVNEGMLVEVEVDGVVDD</sequence>
<dbReference type="SUPFAM" id="SSF55298">
    <property type="entry name" value="YjgF-like"/>
    <property type="match status" value="1"/>
</dbReference>
<evidence type="ECO:0000313" key="2">
    <source>
        <dbReference type="Proteomes" id="UP000249402"/>
    </source>
</evidence>
<dbReference type="VEuPathDB" id="FungiDB:BO80DRAFT_375380"/>
<dbReference type="InterPro" id="IPR006175">
    <property type="entry name" value="YjgF/YER057c/UK114"/>
</dbReference>
<dbReference type="Proteomes" id="UP000249402">
    <property type="component" value="Unassembled WGS sequence"/>
</dbReference>
<organism evidence="1 2">
    <name type="scientific">Aspergillus ibericus CBS 121593</name>
    <dbReference type="NCBI Taxonomy" id="1448316"/>
    <lineage>
        <taxon>Eukaryota</taxon>
        <taxon>Fungi</taxon>
        <taxon>Dikarya</taxon>
        <taxon>Ascomycota</taxon>
        <taxon>Pezizomycotina</taxon>
        <taxon>Eurotiomycetes</taxon>
        <taxon>Eurotiomycetidae</taxon>
        <taxon>Eurotiales</taxon>
        <taxon>Aspergillaceae</taxon>
        <taxon>Aspergillus</taxon>
        <taxon>Aspergillus subgen. Circumdati</taxon>
    </lineage>
</organism>